<evidence type="ECO:0000313" key="3">
    <source>
        <dbReference type="Proteomes" id="UP001364472"/>
    </source>
</evidence>
<dbReference type="AlphaFoldDB" id="A0AAW9RB41"/>
<dbReference type="Pfam" id="PF08937">
    <property type="entry name" value="ThsB_TIR"/>
    <property type="match status" value="1"/>
</dbReference>
<protein>
    <submittedName>
        <fullName evidence="2">TIR domain-containing protein</fullName>
    </submittedName>
</protein>
<name>A0AAW9RB41_9GAMM</name>
<dbReference type="Gene3D" id="3.40.50.9200">
    <property type="entry name" value="Hypothetical protein MTH538"/>
    <property type="match status" value="1"/>
</dbReference>
<gene>
    <name evidence="2" type="ORF">WB794_13260</name>
</gene>
<sequence length="171" mass="19812">MNSLLRRPLDPTARRQVFYSFHYANDAFRAQQIRNMGVIEGNTPCAPNEWEAVRRQGDAAIQRWIDQTMQYRSCVIVLVGSQTAQRPWIDYEIRKAWNDKRGLFGIYVHNLNCPRQGFCYQGANPFANVTLNNGQPLSNYVSCHDPGPDAYNVIRRMMGTWIETAIRTKRQ</sequence>
<dbReference type="EMBL" id="JBBDHC010000029">
    <property type="protein sequence ID" value="MEJ1250633.1"/>
    <property type="molecule type" value="Genomic_DNA"/>
</dbReference>
<dbReference type="SUPFAM" id="SSF52206">
    <property type="entry name" value="Hypothetical protein MTH538"/>
    <property type="match status" value="1"/>
</dbReference>
<dbReference type="Proteomes" id="UP001364472">
    <property type="component" value="Unassembled WGS sequence"/>
</dbReference>
<dbReference type="RefSeq" id="WP_337336335.1">
    <property type="nucleotide sequence ID" value="NZ_JBBDHC010000029.1"/>
</dbReference>
<evidence type="ECO:0000313" key="2">
    <source>
        <dbReference type="EMBL" id="MEJ1250633.1"/>
    </source>
</evidence>
<evidence type="ECO:0000259" key="1">
    <source>
        <dbReference type="Pfam" id="PF08937"/>
    </source>
</evidence>
<dbReference type="InterPro" id="IPR015032">
    <property type="entry name" value="ThsB__TIR-like_domain"/>
</dbReference>
<keyword evidence="3" id="KW-1185">Reference proteome</keyword>
<reference evidence="2 3" key="1">
    <citation type="journal article" date="2016" name="Antonie Van Leeuwenhoek">
        <title>Denitratimonas tolerans gen. nov., sp. nov., a denitrifying bacterium isolated from a bioreactor for tannery wastewater treatment.</title>
        <authorList>
            <person name="Han S.I."/>
            <person name="Kim J.O."/>
            <person name="Lee Y.R."/>
            <person name="Ekpeghere K.I."/>
            <person name="Koh S.C."/>
            <person name="Whang K.S."/>
        </authorList>
    </citation>
    <scope>NUCLEOTIDE SEQUENCE [LARGE SCALE GENOMIC DNA]</scope>
    <source>
        <strain evidence="2 3">KACC 17565</strain>
    </source>
</reference>
<proteinExistence type="predicted"/>
<feature type="domain" description="Thoeris protein ThsB TIR-like" evidence="1">
    <location>
        <begin position="18"/>
        <end position="111"/>
    </location>
</feature>
<organism evidence="2 3">
    <name type="scientific">Denitratimonas tolerans</name>
    <dbReference type="NCBI Taxonomy" id="1338420"/>
    <lineage>
        <taxon>Bacteria</taxon>
        <taxon>Pseudomonadati</taxon>
        <taxon>Pseudomonadota</taxon>
        <taxon>Gammaproteobacteria</taxon>
        <taxon>Lysobacterales</taxon>
        <taxon>Lysobacteraceae</taxon>
        <taxon>Denitratimonas</taxon>
    </lineage>
</organism>
<dbReference type="InterPro" id="IPR036490">
    <property type="entry name" value="ThsB_TIR-like_sf"/>
</dbReference>
<accession>A0AAW9RB41</accession>
<comment type="caution">
    <text evidence="2">The sequence shown here is derived from an EMBL/GenBank/DDBJ whole genome shotgun (WGS) entry which is preliminary data.</text>
</comment>